<dbReference type="Gene3D" id="1.10.10.10">
    <property type="entry name" value="Winged helix-like DNA-binding domain superfamily/Winged helix DNA-binding domain"/>
    <property type="match status" value="1"/>
</dbReference>
<protein>
    <submittedName>
        <fullName evidence="3">Transposase</fullName>
    </submittedName>
</protein>
<evidence type="ECO:0000256" key="1">
    <source>
        <dbReference type="SAM" id="MobiDB-lite"/>
    </source>
</evidence>
<dbReference type="RefSeq" id="WP_413262144.1">
    <property type="nucleotide sequence ID" value="NZ_JBHFNR010000037.1"/>
</dbReference>
<evidence type="ECO:0000313" key="4">
    <source>
        <dbReference type="Proteomes" id="UP001576784"/>
    </source>
</evidence>
<feature type="region of interest" description="Disordered" evidence="1">
    <location>
        <begin position="141"/>
        <end position="170"/>
    </location>
</feature>
<dbReference type="Proteomes" id="UP001576784">
    <property type="component" value="Unassembled WGS sequence"/>
</dbReference>
<feature type="domain" description="Winged helix-turn helix" evidence="2">
    <location>
        <begin position="108"/>
        <end position="166"/>
    </location>
</feature>
<dbReference type="EMBL" id="JBHFNR010000037">
    <property type="protein sequence ID" value="MFB2892472.1"/>
    <property type="molecule type" value="Genomic_DNA"/>
</dbReference>
<organism evidence="3 4">
    <name type="scientific">Floridaenema flaviceps BLCC-F50</name>
    <dbReference type="NCBI Taxonomy" id="3153642"/>
    <lineage>
        <taxon>Bacteria</taxon>
        <taxon>Bacillati</taxon>
        <taxon>Cyanobacteriota</taxon>
        <taxon>Cyanophyceae</taxon>
        <taxon>Oscillatoriophycideae</taxon>
        <taxon>Aerosakkonematales</taxon>
        <taxon>Aerosakkonemataceae</taxon>
        <taxon>Floridanema</taxon>
        <taxon>Floridanema flaviceps</taxon>
    </lineage>
</organism>
<evidence type="ECO:0000313" key="3">
    <source>
        <dbReference type="EMBL" id="MFB2892472.1"/>
    </source>
</evidence>
<dbReference type="Pfam" id="PF13592">
    <property type="entry name" value="HTH_33"/>
    <property type="match status" value="1"/>
</dbReference>
<sequence>MTRIAHLQAHLSEKELKNRYWRATNLVEARRWHLLWLISQKKTIREASIVIGMNYDYAREIVKLYNQQGEEAIIKKQPAQKKRPNHALLNAEQLEEFRLSLKGESPDKGIWTGPKVAQWIARRTGREKVWKQRGWDYLKQCRYSPQKPRPHHQKGEQIEQEEFKKNCQFE</sequence>
<feature type="compositionally biased region" description="Basic and acidic residues" evidence="1">
    <location>
        <begin position="153"/>
        <end position="170"/>
    </location>
</feature>
<name>A0ABV4XN20_9CYAN</name>
<proteinExistence type="predicted"/>
<gene>
    <name evidence="3" type="ORF">ACE1CI_05960</name>
</gene>
<reference evidence="3 4" key="1">
    <citation type="submission" date="2024-09" db="EMBL/GenBank/DDBJ databases">
        <title>Floridaenema gen nov. (Aerosakkonemataceae, Aerosakkonematales ord. nov., Cyanobacteria) from benthic tropical and subtropical fresh waters, with the description of four new species.</title>
        <authorList>
            <person name="Moretto J.A."/>
            <person name="Berthold D.E."/>
            <person name="Lefler F.W."/>
            <person name="Huang I.-S."/>
            <person name="Laughinghouse H. IV."/>
        </authorList>
    </citation>
    <scope>NUCLEOTIDE SEQUENCE [LARGE SCALE GENOMIC DNA]</scope>
    <source>
        <strain evidence="3 4">BLCC-F50</strain>
    </source>
</reference>
<evidence type="ECO:0000259" key="2">
    <source>
        <dbReference type="Pfam" id="PF13592"/>
    </source>
</evidence>
<accession>A0ABV4XN20</accession>
<comment type="caution">
    <text evidence="3">The sequence shown here is derived from an EMBL/GenBank/DDBJ whole genome shotgun (WGS) entry which is preliminary data.</text>
</comment>
<dbReference type="InterPro" id="IPR036388">
    <property type="entry name" value="WH-like_DNA-bd_sf"/>
</dbReference>
<keyword evidence="4" id="KW-1185">Reference proteome</keyword>
<dbReference type="InterPro" id="IPR025959">
    <property type="entry name" value="Winged_HTH_dom"/>
</dbReference>